<organism evidence="2 3">
    <name type="scientific">Xanthomonas chitinilytica</name>
    <dbReference type="NCBI Taxonomy" id="2989819"/>
    <lineage>
        <taxon>Bacteria</taxon>
        <taxon>Pseudomonadati</taxon>
        <taxon>Pseudomonadota</taxon>
        <taxon>Gammaproteobacteria</taxon>
        <taxon>Lysobacterales</taxon>
        <taxon>Lysobacteraceae</taxon>
        <taxon>Xanthomonas</taxon>
    </lineage>
</organism>
<sequence length="294" mass="32405">MRTALLLSFGLLFAPAIAAACPSPSADPATFERLRQGDFAIAESGQRHRLALALLPCLEARDPALRDGTALAALTAWMRGGLLDEATLRELREHGYARLHAPDPAGFGPPFAALMLAEIARTDRRAPWMGDDERVAMVAQAARYLAGIRDYRGYDSRDGWRHGIAHGADWLMQLALNPALDRAQLDPLLAAVASQVLPPAPHAYVEGEYERLARPVLYAARRGLHDEDYWRHWFSGLTARLDEAGPAWNDRDWLVRRHNLLTFLAALNAQLDLAPDPALAPLHQALRTALRTLG</sequence>
<evidence type="ECO:0000313" key="3">
    <source>
        <dbReference type="Proteomes" id="UP001209922"/>
    </source>
</evidence>
<evidence type="ECO:0000313" key="2">
    <source>
        <dbReference type="EMBL" id="MCW4473269.1"/>
    </source>
</evidence>
<dbReference type="Pfam" id="PF10978">
    <property type="entry name" value="DUF2785"/>
    <property type="match status" value="1"/>
</dbReference>
<dbReference type="PROSITE" id="PS51257">
    <property type="entry name" value="PROKAR_LIPOPROTEIN"/>
    <property type="match status" value="1"/>
</dbReference>
<feature type="signal peptide" evidence="1">
    <location>
        <begin position="1"/>
        <end position="20"/>
    </location>
</feature>
<accession>A0ABT3JYI4</accession>
<feature type="chain" id="PRO_5045721351" evidence="1">
    <location>
        <begin position="21"/>
        <end position="294"/>
    </location>
</feature>
<dbReference type="Proteomes" id="UP001209922">
    <property type="component" value="Unassembled WGS sequence"/>
</dbReference>
<keyword evidence="1" id="KW-0732">Signal</keyword>
<gene>
    <name evidence="2" type="ORF">OK345_12225</name>
</gene>
<proteinExistence type="predicted"/>
<dbReference type="RefSeq" id="WP_265128256.1">
    <property type="nucleotide sequence ID" value="NZ_JAPCHY010000010.1"/>
</dbReference>
<comment type="caution">
    <text evidence="2">The sequence shown here is derived from an EMBL/GenBank/DDBJ whole genome shotgun (WGS) entry which is preliminary data.</text>
</comment>
<dbReference type="InterPro" id="IPR021247">
    <property type="entry name" value="DUF2785"/>
</dbReference>
<protein>
    <submittedName>
        <fullName evidence="2">DUF2785 domain-containing protein</fullName>
    </submittedName>
</protein>
<name>A0ABT3JYI4_9XANT</name>
<reference evidence="2 3" key="1">
    <citation type="submission" date="2022-10" db="EMBL/GenBank/DDBJ databases">
        <title>Xanthomonas sp. H13-6.</title>
        <authorList>
            <person name="Liu X."/>
            <person name="Deng Z."/>
            <person name="Jiang Y."/>
            <person name="Yu T."/>
            <person name="Ai J."/>
        </authorList>
    </citation>
    <scope>NUCLEOTIDE SEQUENCE [LARGE SCALE GENOMIC DNA]</scope>
    <source>
        <strain evidence="2 3">H13-6</strain>
    </source>
</reference>
<keyword evidence="3" id="KW-1185">Reference proteome</keyword>
<evidence type="ECO:0000256" key="1">
    <source>
        <dbReference type="SAM" id="SignalP"/>
    </source>
</evidence>
<dbReference type="EMBL" id="JAPCHY010000010">
    <property type="protein sequence ID" value="MCW4473269.1"/>
    <property type="molecule type" value="Genomic_DNA"/>
</dbReference>